<dbReference type="EMBL" id="JYDR01000033">
    <property type="protein sequence ID" value="KRY73589.1"/>
    <property type="molecule type" value="Genomic_DNA"/>
</dbReference>
<dbReference type="Proteomes" id="UP000054632">
    <property type="component" value="Unassembled WGS sequence"/>
</dbReference>
<evidence type="ECO:0000313" key="4">
    <source>
        <dbReference type="Proteomes" id="UP000054632"/>
    </source>
</evidence>
<organism evidence="3 5">
    <name type="scientific">Trichinella pseudospiralis</name>
    <name type="common">Parasitic roundworm</name>
    <dbReference type="NCBI Taxonomy" id="6337"/>
    <lineage>
        <taxon>Eukaryota</taxon>
        <taxon>Metazoa</taxon>
        <taxon>Ecdysozoa</taxon>
        <taxon>Nematoda</taxon>
        <taxon>Enoplea</taxon>
        <taxon>Dorylaimia</taxon>
        <taxon>Trichinellida</taxon>
        <taxon>Trichinellidae</taxon>
        <taxon>Trichinella</taxon>
    </lineage>
</organism>
<protein>
    <submittedName>
        <fullName evidence="3">Uncharacterized protein</fullName>
    </submittedName>
</protein>
<gene>
    <name evidence="2" type="ORF">T4A_1459</name>
    <name evidence="3" type="ORF">T4C_10458</name>
</gene>
<proteinExistence type="predicted"/>
<dbReference type="EMBL" id="JYDV01000046">
    <property type="protein sequence ID" value="KRZ38352.1"/>
    <property type="molecule type" value="Genomic_DNA"/>
</dbReference>
<sequence>MCPVCLHLKHLRLQRSLTFSLALWLTKAQFSSLGNGKTTLDKFHRNLLIRSLDAKDQGLEFDRQSAENYAANRFIVQKFSNRL</sequence>
<name>A0A0V1JTP8_TRIPS</name>
<comment type="caution">
    <text evidence="3">The sequence shown here is derived from an EMBL/GenBank/DDBJ whole genome shotgun (WGS) entry which is preliminary data.</text>
</comment>
<reference evidence="4 5" key="1">
    <citation type="submission" date="2015-01" db="EMBL/GenBank/DDBJ databases">
        <title>Evolution of Trichinella species and genotypes.</title>
        <authorList>
            <person name="Korhonen P.K."/>
            <person name="Edoardo P."/>
            <person name="Giuseppe L.R."/>
            <person name="Gasser R.B."/>
        </authorList>
    </citation>
    <scope>NUCLEOTIDE SEQUENCE [LARGE SCALE GENOMIC DNA]</scope>
    <source>
        <strain evidence="2">ISS13</strain>
        <strain evidence="3">ISS176</strain>
    </source>
</reference>
<feature type="chain" id="PRO_5007438553" evidence="1">
    <location>
        <begin position="29"/>
        <end position="83"/>
    </location>
</feature>
<feature type="signal peptide" evidence="1">
    <location>
        <begin position="1"/>
        <end position="28"/>
    </location>
</feature>
<accession>A0A0V1JTP8</accession>
<evidence type="ECO:0000256" key="1">
    <source>
        <dbReference type="SAM" id="SignalP"/>
    </source>
</evidence>
<dbReference type="AlphaFoldDB" id="A0A0V1JTP8"/>
<evidence type="ECO:0000313" key="2">
    <source>
        <dbReference type="EMBL" id="KRY73589.1"/>
    </source>
</evidence>
<dbReference type="Proteomes" id="UP000054826">
    <property type="component" value="Unassembled WGS sequence"/>
</dbReference>
<keyword evidence="1" id="KW-0732">Signal</keyword>
<evidence type="ECO:0000313" key="3">
    <source>
        <dbReference type="EMBL" id="KRZ38352.1"/>
    </source>
</evidence>
<evidence type="ECO:0000313" key="5">
    <source>
        <dbReference type="Proteomes" id="UP000054826"/>
    </source>
</evidence>